<dbReference type="EMBL" id="CAEZUP010000156">
    <property type="protein sequence ID" value="CAB4626373.1"/>
    <property type="molecule type" value="Genomic_DNA"/>
</dbReference>
<reference evidence="1" key="1">
    <citation type="submission" date="2020-05" db="EMBL/GenBank/DDBJ databases">
        <authorList>
            <person name="Chiriac C."/>
            <person name="Salcher M."/>
            <person name="Ghai R."/>
            <person name="Kavagutti S V."/>
        </authorList>
    </citation>
    <scope>NUCLEOTIDE SEQUENCE</scope>
</reference>
<sequence>MPEESRPDPANAGPSATDLEALATFASALADGIDEALGPWVVRSVRTVYAVQMGSPPPADVLADADRAAMAATGEISPRIRELLAKDIDEQRTGPLAILRSAVRFPTDVLAAAGVPPKQRDEFARTQFPDDVYDLNLAAFADLSPDLHETGLIWGAAKAHVHLSRRRAEGRS</sequence>
<organism evidence="1">
    <name type="scientific">freshwater metagenome</name>
    <dbReference type="NCBI Taxonomy" id="449393"/>
    <lineage>
        <taxon>unclassified sequences</taxon>
        <taxon>metagenomes</taxon>
        <taxon>ecological metagenomes</taxon>
    </lineage>
</organism>
<evidence type="ECO:0000313" key="1">
    <source>
        <dbReference type="EMBL" id="CAB4626373.1"/>
    </source>
</evidence>
<name>A0A6J6IPW9_9ZZZZ</name>
<accession>A0A6J6IPW9</accession>
<proteinExistence type="predicted"/>
<gene>
    <name evidence="1" type="ORF">UFOPK1835_02164</name>
</gene>
<dbReference type="AlphaFoldDB" id="A0A6J6IPW9"/>
<protein>
    <submittedName>
        <fullName evidence="1">Unannotated protein</fullName>
    </submittedName>
</protein>